<dbReference type="EMBL" id="LAZR01037878">
    <property type="protein sequence ID" value="KKL21034.1"/>
    <property type="molecule type" value="Genomic_DNA"/>
</dbReference>
<organism evidence="2">
    <name type="scientific">marine sediment metagenome</name>
    <dbReference type="NCBI Taxonomy" id="412755"/>
    <lineage>
        <taxon>unclassified sequences</taxon>
        <taxon>metagenomes</taxon>
        <taxon>ecological metagenomes</taxon>
    </lineage>
</organism>
<name>A0A0F9BGK7_9ZZZZ</name>
<dbReference type="AlphaFoldDB" id="A0A0F9BGK7"/>
<feature type="transmembrane region" description="Helical" evidence="1">
    <location>
        <begin position="6"/>
        <end position="32"/>
    </location>
</feature>
<keyword evidence="1" id="KW-1133">Transmembrane helix</keyword>
<keyword evidence="1" id="KW-0472">Membrane</keyword>
<reference evidence="2" key="1">
    <citation type="journal article" date="2015" name="Nature">
        <title>Complex archaea that bridge the gap between prokaryotes and eukaryotes.</title>
        <authorList>
            <person name="Spang A."/>
            <person name="Saw J.H."/>
            <person name="Jorgensen S.L."/>
            <person name="Zaremba-Niedzwiedzka K."/>
            <person name="Martijn J."/>
            <person name="Lind A.E."/>
            <person name="van Eijk R."/>
            <person name="Schleper C."/>
            <person name="Guy L."/>
            <person name="Ettema T.J."/>
        </authorList>
    </citation>
    <scope>NUCLEOTIDE SEQUENCE</scope>
</reference>
<comment type="caution">
    <text evidence="2">The sequence shown here is derived from an EMBL/GenBank/DDBJ whole genome shotgun (WGS) entry which is preliminary data.</text>
</comment>
<protein>
    <submittedName>
        <fullName evidence="2">Uncharacterized protein</fullName>
    </submittedName>
</protein>
<proteinExistence type="predicted"/>
<evidence type="ECO:0000256" key="1">
    <source>
        <dbReference type="SAM" id="Phobius"/>
    </source>
</evidence>
<accession>A0A0F9BGK7</accession>
<evidence type="ECO:0000313" key="2">
    <source>
        <dbReference type="EMBL" id="KKL21034.1"/>
    </source>
</evidence>
<sequence>MDRSQAIAIGMAVGVWIGLISIAIIFLIRYLYLRYYYNAKN</sequence>
<gene>
    <name evidence="2" type="ORF">LCGC14_2449530</name>
</gene>
<keyword evidence="1" id="KW-0812">Transmembrane</keyword>